<gene>
    <name evidence="4" type="ORF">QGN17_02830</name>
</gene>
<dbReference type="InterPro" id="IPR016032">
    <property type="entry name" value="Sig_transdc_resp-reg_C-effctor"/>
</dbReference>
<dbReference type="Gene3D" id="1.10.10.10">
    <property type="entry name" value="Winged helix-like DNA-binding domain superfamily/Winged helix DNA-binding domain"/>
    <property type="match status" value="1"/>
</dbReference>
<dbReference type="CDD" id="cd00383">
    <property type="entry name" value="trans_reg_C"/>
    <property type="match status" value="1"/>
</dbReference>
<sequence>MNYERTTRYGDLVLDRECLFAIRGGNKVHFTRNERAILLALSRNPNLLMTRSRLLDEIEADEDRSDRYIDFLINRIRFKLDDNSKSSTFIHTRYGEGYTWVATQNAVVKIDAFLVIAAKFSPDRHIIGRDASALIERLHKAISAGVAPHKTILASENWRHGVKDKVRHLLHLNFQASGETIFCVVTLREMPSRRITMSFPVDLKPSNAASLTAGIDEISRTVVVALNRSLDNASTGLGLASGDPTEDRLQQTSIVLLGANPRWTSGAQLAEERAHHPGNADLAFQWCLHLFSRLTVANPFESVDLAERHRFEREIEATVLEHLPSAEDNPLLMFAAAKLLYYIDRGHLELAEDLADRALARTGDSTASFALMGQLRCARGRFDEAVEFFDRGTKQIDLGRDFQLHIRTMKCLALLAAGRRAALDAALAQIDTAPPCPHYIASMVDWTFSPHEQPLSAASARALAAIGPTGAANAIEYAYLTSVRQMISEQARANVMRGLIAQVMRVHGVSAIPAFFRSAIGLNAAA</sequence>
<organism evidence="4 5">
    <name type="scientific">Sphingomonas oryzagri</name>
    <dbReference type="NCBI Taxonomy" id="3042314"/>
    <lineage>
        <taxon>Bacteria</taxon>
        <taxon>Pseudomonadati</taxon>
        <taxon>Pseudomonadota</taxon>
        <taxon>Alphaproteobacteria</taxon>
        <taxon>Sphingomonadales</taxon>
        <taxon>Sphingomonadaceae</taxon>
        <taxon>Sphingomonas</taxon>
    </lineage>
</organism>
<dbReference type="PROSITE" id="PS51755">
    <property type="entry name" value="OMPR_PHOB"/>
    <property type="match status" value="1"/>
</dbReference>
<dbReference type="SMART" id="SM00862">
    <property type="entry name" value="Trans_reg_C"/>
    <property type="match status" value="1"/>
</dbReference>
<feature type="DNA-binding region" description="OmpR/PhoB-type" evidence="2">
    <location>
        <begin position="4"/>
        <end position="102"/>
    </location>
</feature>
<dbReference type="InterPro" id="IPR001867">
    <property type="entry name" value="OmpR/PhoB-type_DNA-bd"/>
</dbReference>
<dbReference type="InterPro" id="IPR036388">
    <property type="entry name" value="WH-like_DNA-bd_sf"/>
</dbReference>
<evidence type="ECO:0000256" key="2">
    <source>
        <dbReference type="PROSITE-ProRule" id="PRU01091"/>
    </source>
</evidence>
<feature type="domain" description="OmpR/PhoB-type" evidence="3">
    <location>
        <begin position="4"/>
        <end position="102"/>
    </location>
</feature>
<comment type="caution">
    <text evidence="4">The sequence shown here is derived from an EMBL/GenBank/DDBJ whole genome shotgun (WGS) entry which is preliminary data.</text>
</comment>
<evidence type="ECO:0000313" key="5">
    <source>
        <dbReference type="Proteomes" id="UP001160625"/>
    </source>
</evidence>
<evidence type="ECO:0000313" key="4">
    <source>
        <dbReference type="EMBL" id="MDH7637656.1"/>
    </source>
</evidence>
<dbReference type="InterPro" id="IPR011990">
    <property type="entry name" value="TPR-like_helical_dom_sf"/>
</dbReference>
<accession>A0ABT6N011</accession>
<reference evidence="4" key="1">
    <citation type="submission" date="2023-04" db="EMBL/GenBank/DDBJ databases">
        <title>Sphingomonas sp. MAHUQ-71 isolated from rice field.</title>
        <authorList>
            <person name="Huq M.A."/>
        </authorList>
    </citation>
    <scope>NUCLEOTIDE SEQUENCE</scope>
    <source>
        <strain evidence="4">MAHUQ-71</strain>
    </source>
</reference>
<name>A0ABT6N011_9SPHN</name>
<keyword evidence="5" id="KW-1185">Reference proteome</keyword>
<dbReference type="SUPFAM" id="SSF48452">
    <property type="entry name" value="TPR-like"/>
    <property type="match status" value="1"/>
</dbReference>
<keyword evidence="1 2" id="KW-0238">DNA-binding</keyword>
<evidence type="ECO:0000256" key="1">
    <source>
        <dbReference type="ARBA" id="ARBA00023125"/>
    </source>
</evidence>
<proteinExistence type="predicted"/>
<dbReference type="EMBL" id="JARYGZ010000001">
    <property type="protein sequence ID" value="MDH7637656.1"/>
    <property type="molecule type" value="Genomic_DNA"/>
</dbReference>
<dbReference type="Gene3D" id="1.25.40.10">
    <property type="entry name" value="Tetratricopeptide repeat domain"/>
    <property type="match status" value="1"/>
</dbReference>
<dbReference type="RefSeq" id="WP_281042999.1">
    <property type="nucleotide sequence ID" value="NZ_JARYGZ010000001.1"/>
</dbReference>
<dbReference type="SUPFAM" id="SSF46894">
    <property type="entry name" value="C-terminal effector domain of the bipartite response regulators"/>
    <property type="match status" value="1"/>
</dbReference>
<protein>
    <submittedName>
        <fullName evidence="4">Helix-turn-helix domain-containing protein</fullName>
    </submittedName>
</protein>
<evidence type="ECO:0000259" key="3">
    <source>
        <dbReference type="PROSITE" id="PS51755"/>
    </source>
</evidence>
<dbReference type="Proteomes" id="UP001160625">
    <property type="component" value="Unassembled WGS sequence"/>
</dbReference>
<dbReference type="Pfam" id="PF00486">
    <property type="entry name" value="Trans_reg_C"/>
    <property type="match status" value="1"/>
</dbReference>